<dbReference type="AlphaFoldDB" id="A0A8T2IZM9"/>
<sequence>MCRLITISGWMNLHQTIFLMTYPTQTISWTLYQIQI</sequence>
<dbReference type="Proteomes" id="UP000812440">
    <property type="component" value="Chromosome 7"/>
</dbReference>
<accession>A0A8T2IZM9</accession>
<comment type="caution">
    <text evidence="1">The sequence shown here is derived from an EMBL/GenBank/DDBJ whole genome shotgun (WGS) entry which is preliminary data.</text>
</comment>
<name>A0A8T2IZM9_9PIPI</name>
<organism evidence="1 2">
    <name type="scientific">Hymenochirus boettgeri</name>
    <name type="common">Congo dwarf clawed frog</name>
    <dbReference type="NCBI Taxonomy" id="247094"/>
    <lineage>
        <taxon>Eukaryota</taxon>
        <taxon>Metazoa</taxon>
        <taxon>Chordata</taxon>
        <taxon>Craniata</taxon>
        <taxon>Vertebrata</taxon>
        <taxon>Euteleostomi</taxon>
        <taxon>Amphibia</taxon>
        <taxon>Batrachia</taxon>
        <taxon>Anura</taxon>
        <taxon>Pipoidea</taxon>
        <taxon>Pipidae</taxon>
        <taxon>Pipinae</taxon>
        <taxon>Hymenochirus</taxon>
    </lineage>
</organism>
<dbReference type="EMBL" id="JAACNH010000008">
    <property type="protein sequence ID" value="KAG8435596.1"/>
    <property type="molecule type" value="Genomic_DNA"/>
</dbReference>
<evidence type="ECO:0000313" key="2">
    <source>
        <dbReference type="Proteomes" id="UP000812440"/>
    </source>
</evidence>
<keyword evidence="2" id="KW-1185">Reference proteome</keyword>
<proteinExistence type="predicted"/>
<gene>
    <name evidence="1" type="ORF">GDO86_013510</name>
</gene>
<protein>
    <submittedName>
        <fullName evidence="1">Uncharacterized protein</fullName>
    </submittedName>
</protein>
<reference evidence="1" key="1">
    <citation type="thesis" date="2020" institute="ProQuest LLC" country="789 East Eisenhower Parkway, Ann Arbor, MI, USA">
        <title>Comparative Genomics and Chromosome Evolution.</title>
        <authorList>
            <person name="Mudd A.B."/>
        </authorList>
    </citation>
    <scope>NUCLEOTIDE SEQUENCE</scope>
    <source>
        <strain evidence="1">Female2</strain>
        <tissue evidence="1">Blood</tissue>
    </source>
</reference>
<evidence type="ECO:0000313" key="1">
    <source>
        <dbReference type="EMBL" id="KAG8435596.1"/>
    </source>
</evidence>